<sequence length="35" mass="3964">MNRRTEIEAEAIRSDGSGRLESSTNLLVRLIKSNF</sequence>
<name>A0ABT9TN70_PAENI</name>
<organism evidence="1 2">
    <name type="scientific">Paenarthrobacter nicotinovorans</name>
    <name type="common">Arthrobacter nicotinovorans</name>
    <dbReference type="NCBI Taxonomy" id="29320"/>
    <lineage>
        <taxon>Bacteria</taxon>
        <taxon>Bacillati</taxon>
        <taxon>Actinomycetota</taxon>
        <taxon>Actinomycetes</taxon>
        <taxon>Micrococcales</taxon>
        <taxon>Micrococcaceae</taxon>
        <taxon>Paenarthrobacter</taxon>
    </lineage>
</organism>
<evidence type="ECO:0000313" key="1">
    <source>
        <dbReference type="EMBL" id="MDQ0103119.1"/>
    </source>
</evidence>
<keyword evidence="2" id="KW-1185">Reference proteome</keyword>
<comment type="caution">
    <text evidence="1">The sequence shown here is derived from an EMBL/GenBank/DDBJ whole genome shotgun (WGS) entry which is preliminary data.</text>
</comment>
<accession>A0ABT9TN70</accession>
<evidence type="ECO:0000313" key="2">
    <source>
        <dbReference type="Proteomes" id="UP001244563"/>
    </source>
</evidence>
<reference evidence="1 2" key="1">
    <citation type="submission" date="2023-07" db="EMBL/GenBank/DDBJ databases">
        <title>Sorghum-associated microbial communities from plants grown in Nebraska, USA.</title>
        <authorList>
            <person name="Schachtman D."/>
        </authorList>
    </citation>
    <scope>NUCLEOTIDE SEQUENCE [LARGE SCALE GENOMIC DNA]</scope>
    <source>
        <strain evidence="1 2">CC523</strain>
    </source>
</reference>
<gene>
    <name evidence="1" type="ORF">J2T10_002776</name>
</gene>
<proteinExistence type="predicted"/>
<dbReference type="Proteomes" id="UP001244563">
    <property type="component" value="Unassembled WGS sequence"/>
</dbReference>
<protein>
    <submittedName>
        <fullName evidence="1">Uncharacterized protein</fullName>
    </submittedName>
</protein>
<dbReference type="EMBL" id="JAUSSW010000007">
    <property type="protein sequence ID" value="MDQ0103119.1"/>
    <property type="molecule type" value="Genomic_DNA"/>
</dbReference>